<dbReference type="AlphaFoldDB" id="A0A4U9TJH5"/>
<keyword evidence="9 11" id="KW-0472">Membrane</keyword>
<keyword evidence="2 11" id="KW-0813">Transport</keyword>
<reference evidence="14" key="1">
    <citation type="submission" date="2019-05" db="EMBL/GenBank/DDBJ databases">
        <authorList>
            <consortium name="Pathogen Informatics"/>
        </authorList>
    </citation>
    <scope>NUCLEOTIDE SEQUENCE [LARGE SCALE GENOMIC DNA]</scope>
    <source>
        <strain evidence="14">NCTC12965</strain>
    </source>
</reference>
<evidence type="ECO:0000256" key="1">
    <source>
        <dbReference type="ARBA" id="ARBA00004571"/>
    </source>
</evidence>
<feature type="short sequence motif" description="TonB C-terminal box" evidence="12">
    <location>
        <begin position="83"/>
        <end position="100"/>
    </location>
</feature>
<keyword evidence="4" id="KW-0410">Iron transport</keyword>
<keyword evidence="3 11" id="KW-1134">Transmembrane beta strand</keyword>
<dbReference type="Gene3D" id="2.40.170.20">
    <property type="entry name" value="TonB-dependent receptor, beta-barrel domain"/>
    <property type="match status" value="1"/>
</dbReference>
<evidence type="ECO:0000256" key="10">
    <source>
        <dbReference type="ARBA" id="ARBA00023237"/>
    </source>
</evidence>
<keyword evidence="5 11" id="KW-0812">Transmembrane</keyword>
<dbReference type="InterPro" id="IPR036942">
    <property type="entry name" value="Beta-barrel_TonB_sf"/>
</dbReference>
<evidence type="ECO:0000256" key="9">
    <source>
        <dbReference type="ARBA" id="ARBA00023136"/>
    </source>
</evidence>
<evidence type="ECO:0000256" key="2">
    <source>
        <dbReference type="ARBA" id="ARBA00022448"/>
    </source>
</evidence>
<evidence type="ECO:0000256" key="7">
    <source>
        <dbReference type="ARBA" id="ARBA00023004"/>
    </source>
</evidence>
<keyword evidence="6" id="KW-0732">Signal</keyword>
<proteinExistence type="inferred from homology"/>
<dbReference type="SUPFAM" id="SSF56935">
    <property type="entry name" value="Porins"/>
    <property type="match status" value="1"/>
</dbReference>
<keyword evidence="7" id="KW-0408">Iron</keyword>
<evidence type="ECO:0000256" key="8">
    <source>
        <dbReference type="ARBA" id="ARBA00023065"/>
    </source>
</evidence>
<dbReference type="PROSITE" id="PS52016">
    <property type="entry name" value="TONB_DEPENDENT_REC_3"/>
    <property type="match status" value="1"/>
</dbReference>
<comment type="subcellular location">
    <subcellularLocation>
        <location evidence="1 11">Cell outer membrane</location>
        <topology evidence="1 11">Multi-pass membrane protein</topology>
    </subcellularLocation>
</comment>
<dbReference type="PANTHER" id="PTHR32552">
    <property type="entry name" value="FERRICHROME IRON RECEPTOR-RELATED"/>
    <property type="match status" value="1"/>
</dbReference>
<evidence type="ECO:0000256" key="13">
    <source>
        <dbReference type="SAM" id="Phobius"/>
    </source>
</evidence>
<name>A0A4U9TJH5_SERFO</name>
<evidence type="ECO:0000256" key="3">
    <source>
        <dbReference type="ARBA" id="ARBA00022452"/>
    </source>
</evidence>
<evidence type="ECO:0000256" key="11">
    <source>
        <dbReference type="PROSITE-ProRule" id="PRU01360"/>
    </source>
</evidence>
<evidence type="ECO:0000256" key="4">
    <source>
        <dbReference type="ARBA" id="ARBA00022496"/>
    </source>
</evidence>
<protein>
    <submittedName>
        <fullName evidence="14">Ferric hydroxamate uptake</fullName>
    </submittedName>
</protein>
<dbReference type="PANTHER" id="PTHR32552:SF68">
    <property type="entry name" value="FERRICHROME OUTER MEMBRANE TRANSPORTER_PHAGE RECEPTOR"/>
    <property type="match status" value="1"/>
</dbReference>
<gene>
    <name evidence="14" type="primary">fhuA_3</name>
    <name evidence="14" type="ORF">NCTC12965_00542</name>
</gene>
<dbReference type="InterPro" id="IPR010917">
    <property type="entry name" value="TonB_rcpt_CS"/>
</dbReference>
<accession>A0A4U9TJH5</accession>
<evidence type="ECO:0000256" key="6">
    <source>
        <dbReference type="ARBA" id="ARBA00022729"/>
    </source>
</evidence>
<dbReference type="GO" id="GO:0015344">
    <property type="term" value="F:siderophore uptake transmembrane transporter activity"/>
    <property type="evidence" value="ECO:0007669"/>
    <property type="project" value="TreeGrafter"/>
</dbReference>
<dbReference type="InterPro" id="IPR039426">
    <property type="entry name" value="TonB-dep_rcpt-like"/>
</dbReference>
<sequence>MASLWGQYKAGLGINLGLACVILANSGRIMKNTLRIPSVTLLDASVRMDLDSVKPSLKGAYVQLNANNLTDREYVAGCYGTGYCYWGAGRSVIATVGYNF</sequence>
<evidence type="ECO:0000256" key="12">
    <source>
        <dbReference type="PROSITE-ProRule" id="PRU10144"/>
    </source>
</evidence>
<evidence type="ECO:0000313" key="14">
    <source>
        <dbReference type="EMBL" id="VTR18132.1"/>
    </source>
</evidence>
<keyword evidence="13" id="KW-1133">Transmembrane helix</keyword>
<dbReference type="PROSITE" id="PS01156">
    <property type="entry name" value="TONB_DEPENDENT_REC_2"/>
    <property type="match status" value="1"/>
</dbReference>
<dbReference type="GO" id="GO:0009279">
    <property type="term" value="C:cell outer membrane"/>
    <property type="evidence" value="ECO:0007669"/>
    <property type="project" value="UniProtKB-SubCell"/>
</dbReference>
<keyword evidence="10 11" id="KW-0998">Cell outer membrane</keyword>
<organism evidence="14">
    <name type="scientific">Serratia fonticola</name>
    <dbReference type="NCBI Taxonomy" id="47917"/>
    <lineage>
        <taxon>Bacteria</taxon>
        <taxon>Pseudomonadati</taxon>
        <taxon>Pseudomonadota</taxon>
        <taxon>Gammaproteobacteria</taxon>
        <taxon>Enterobacterales</taxon>
        <taxon>Yersiniaceae</taxon>
        <taxon>Serratia</taxon>
    </lineage>
</organism>
<comment type="similarity">
    <text evidence="11">Belongs to the TonB-dependent receptor family.</text>
</comment>
<evidence type="ECO:0000256" key="5">
    <source>
        <dbReference type="ARBA" id="ARBA00022692"/>
    </source>
</evidence>
<keyword evidence="8" id="KW-0406">Ion transport</keyword>
<dbReference type="EMBL" id="CABEEZ010000016">
    <property type="protein sequence ID" value="VTR18132.1"/>
    <property type="molecule type" value="Genomic_DNA"/>
</dbReference>
<feature type="transmembrane region" description="Helical" evidence="13">
    <location>
        <begin position="6"/>
        <end position="25"/>
    </location>
</feature>